<dbReference type="OrthoDB" id="9779968at2"/>
<proteinExistence type="predicted"/>
<keyword evidence="2" id="KW-1185">Reference proteome</keyword>
<reference evidence="1 2" key="1">
    <citation type="submission" date="2018-08" db="EMBL/GenBank/DDBJ databases">
        <title>Sphingobium sp. EO9.</title>
        <authorList>
            <person name="Park Y."/>
            <person name="Kim K.H."/>
            <person name="Jeon C.O."/>
        </authorList>
    </citation>
    <scope>NUCLEOTIDE SEQUENCE [LARGE SCALE GENOMIC DNA]</scope>
    <source>
        <strain evidence="1 2">EO9</strain>
    </source>
</reference>
<dbReference type="Proteomes" id="UP000283469">
    <property type="component" value="Unassembled WGS sequence"/>
</dbReference>
<name>A0A418YYP7_9SPHN</name>
<dbReference type="EMBL" id="QVRA01000001">
    <property type="protein sequence ID" value="RJG58004.1"/>
    <property type="molecule type" value="Genomic_DNA"/>
</dbReference>
<dbReference type="AlphaFoldDB" id="A0A418YYP7"/>
<comment type="caution">
    <text evidence="1">The sequence shown here is derived from an EMBL/GenBank/DDBJ whole genome shotgun (WGS) entry which is preliminary data.</text>
</comment>
<evidence type="ECO:0000313" key="2">
    <source>
        <dbReference type="Proteomes" id="UP000283469"/>
    </source>
</evidence>
<protein>
    <submittedName>
        <fullName evidence="1">DUF1501 domain-containing protein</fullName>
    </submittedName>
</protein>
<gene>
    <name evidence="1" type="ORF">D0Z70_00445</name>
</gene>
<accession>A0A418YYP7</accession>
<sequence>MAMGPMMTFGRAFAAPNAGSRLLVVFLRGAYDALNVVIPTGTDFYYEARPTIGLARPDPHDPGTPVPLDSDWSLHPALKQSILPLWQKKQIAFIPFAGTNDVSRSHFETQDTIEMGQSVGQRRDYTSGFMARLASVTERQGASIAFTDQLPLCFRGSGAPIPNLALANVGKPVNPRQAQLIESMYQSHAGLAQSVKEGFQVRDMAFQTLDDEMKASGRGAVTSKGFQLAARRMGTLMRNHYNLAFADVGGWDTHVNQGGLTGTLADRIGDFGQGLVAFADAIGPEAWRTTTVVVVSEFGRTFRENGAKGTDHGHGSIYWVLGGGVSGGRIAGEQVALSPQTLNEGRDLPVLTDYRGLIGGLAMQQFGLNASQIGRLFPGAPPTNLRLI</sequence>
<dbReference type="PANTHER" id="PTHR43737:SF1">
    <property type="entry name" value="DUF1501 DOMAIN-CONTAINING PROTEIN"/>
    <property type="match status" value="1"/>
</dbReference>
<evidence type="ECO:0000313" key="1">
    <source>
        <dbReference type="EMBL" id="RJG58004.1"/>
    </source>
</evidence>
<dbReference type="InterPro" id="IPR010869">
    <property type="entry name" value="DUF1501"/>
</dbReference>
<dbReference type="Pfam" id="PF07394">
    <property type="entry name" value="DUF1501"/>
    <property type="match status" value="1"/>
</dbReference>
<organism evidence="1 2">
    <name type="scientific">Sphingobium terrigena</name>
    <dbReference type="NCBI Taxonomy" id="2304063"/>
    <lineage>
        <taxon>Bacteria</taxon>
        <taxon>Pseudomonadati</taxon>
        <taxon>Pseudomonadota</taxon>
        <taxon>Alphaproteobacteria</taxon>
        <taxon>Sphingomonadales</taxon>
        <taxon>Sphingomonadaceae</taxon>
        <taxon>Sphingobium</taxon>
    </lineage>
</organism>
<dbReference type="PANTHER" id="PTHR43737">
    <property type="entry name" value="BLL7424 PROTEIN"/>
    <property type="match status" value="1"/>
</dbReference>